<dbReference type="SUPFAM" id="SSF46785">
    <property type="entry name" value="Winged helix' DNA-binding domain"/>
    <property type="match status" value="1"/>
</dbReference>
<keyword evidence="7" id="KW-1185">Reference proteome</keyword>
<feature type="domain" description="HTH iclR-type" evidence="4">
    <location>
        <begin position="16"/>
        <end position="76"/>
    </location>
</feature>
<sequence length="281" mass="30631">MSSILDGKVIDEKEFNTAIARGFAVLEAFDQDHVEMTLSEVAARTGLSPATARRCLITLNILGYVRQHGRKFTLGARVLTLSSSYMRSTQIDEFLLPELRQLVDVFGDASSVAVLDEGMVLYLAHTSRQTAVRPIAAIGSRYPAHVTALGKVLIAYAEPDVQNRFLATAPFRPLTDRSITTKEEFVRVMQDVARLGYAVAVDELDYGITSLAVPIFDAQGRAVAAINTSGYSGRLSGQTLAEERLPRLLQASRNISARLAQYPVLVRTALSPIGRNMTMAG</sequence>
<evidence type="ECO:0000256" key="3">
    <source>
        <dbReference type="ARBA" id="ARBA00023163"/>
    </source>
</evidence>
<dbReference type="OrthoDB" id="9807558at2"/>
<dbReference type="InterPro" id="IPR005471">
    <property type="entry name" value="Tscrpt_reg_IclR_N"/>
</dbReference>
<dbReference type="Gene3D" id="3.30.450.40">
    <property type="match status" value="1"/>
</dbReference>
<dbReference type="AlphaFoldDB" id="A0A5C4MKF0"/>
<protein>
    <submittedName>
        <fullName evidence="6">Helix-turn-helix domain-containing protein</fullName>
    </submittedName>
</protein>
<evidence type="ECO:0000259" key="5">
    <source>
        <dbReference type="PROSITE" id="PS51078"/>
    </source>
</evidence>
<dbReference type="InterPro" id="IPR029016">
    <property type="entry name" value="GAF-like_dom_sf"/>
</dbReference>
<dbReference type="EMBL" id="VDFU01000042">
    <property type="protein sequence ID" value="TNC46078.1"/>
    <property type="molecule type" value="Genomic_DNA"/>
</dbReference>
<dbReference type="InterPro" id="IPR050707">
    <property type="entry name" value="HTH_MetabolicPath_Reg"/>
</dbReference>
<dbReference type="SUPFAM" id="SSF55781">
    <property type="entry name" value="GAF domain-like"/>
    <property type="match status" value="1"/>
</dbReference>
<accession>A0A5C4MKF0</accession>
<dbReference type="Proteomes" id="UP000305887">
    <property type="component" value="Unassembled WGS sequence"/>
</dbReference>
<dbReference type="InterPro" id="IPR036390">
    <property type="entry name" value="WH_DNA-bd_sf"/>
</dbReference>
<dbReference type="Pfam" id="PF09339">
    <property type="entry name" value="HTH_IclR"/>
    <property type="match status" value="1"/>
</dbReference>
<evidence type="ECO:0000259" key="4">
    <source>
        <dbReference type="PROSITE" id="PS51077"/>
    </source>
</evidence>
<keyword evidence="3" id="KW-0804">Transcription</keyword>
<evidence type="ECO:0000313" key="6">
    <source>
        <dbReference type="EMBL" id="TNC46078.1"/>
    </source>
</evidence>
<dbReference type="GO" id="GO:0045892">
    <property type="term" value="P:negative regulation of DNA-templated transcription"/>
    <property type="evidence" value="ECO:0007669"/>
    <property type="project" value="TreeGrafter"/>
</dbReference>
<dbReference type="PROSITE" id="PS51078">
    <property type="entry name" value="ICLR_ED"/>
    <property type="match status" value="1"/>
</dbReference>
<evidence type="ECO:0000256" key="2">
    <source>
        <dbReference type="ARBA" id="ARBA00023125"/>
    </source>
</evidence>
<dbReference type="PANTHER" id="PTHR30136">
    <property type="entry name" value="HELIX-TURN-HELIX TRANSCRIPTIONAL REGULATOR, ICLR FAMILY"/>
    <property type="match status" value="1"/>
</dbReference>
<gene>
    <name evidence="6" type="ORF">FHG66_19595</name>
</gene>
<dbReference type="InterPro" id="IPR036388">
    <property type="entry name" value="WH-like_DNA-bd_sf"/>
</dbReference>
<reference evidence="6 7" key="1">
    <citation type="submission" date="2019-06" db="EMBL/GenBank/DDBJ databases">
        <title>YIM 131921 draft genome.</title>
        <authorList>
            <person name="Jiang L."/>
        </authorList>
    </citation>
    <scope>NUCLEOTIDE SEQUENCE [LARGE SCALE GENOMIC DNA]</scope>
    <source>
        <strain evidence="6 7">YIM 131921</strain>
    </source>
</reference>
<dbReference type="SMART" id="SM00346">
    <property type="entry name" value="HTH_ICLR"/>
    <property type="match status" value="1"/>
</dbReference>
<comment type="caution">
    <text evidence="6">The sequence shown here is derived from an EMBL/GenBank/DDBJ whole genome shotgun (WGS) entry which is preliminary data.</text>
</comment>
<proteinExistence type="predicted"/>
<keyword evidence="2" id="KW-0238">DNA-binding</keyword>
<name>A0A5C4MKF0_9RHOB</name>
<keyword evidence="1" id="KW-0805">Transcription regulation</keyword>
<feature type="domain" description="IclR-ED" evidence="5">
    <location>
        <begin position="77"/>
        <end position="261"/>
    </location>
</feature>
<dbReference type="Pfam" id="PF01614">
    <property type="entry name" value="IclR_C"/>
    <property type="match status" value="1"/>
</dbReference>
<evidence type="ECO:0000313" key="7">
    <source>
        <dbReference type="Proteomes" id="UP000305887"/>
    </source>
</evidence>
<dbReference type="GO" id="GO:0003677">
    <property type="term" value="F:DNA binding"/>
    <property type="evidence" value="ECO:0007669"/>
    <property type="project" value="UniProtKB-KW"/>
</dbReference>
<dbReference type="RefSeq" id="WP_139078765.1">
    <property type="nucleotide sequence ID" value="NZ_VDFU01000042.1"/>
</dbReference>
<evidence type="ECO:0000256" key="1">
    <source>
        <dbReference type="ARBA" id="ARBA00023015"/>
    </source>
</evidence>
<dbReference type="GO" id="GO:0003700">
    <property type="term" value="F:DNA-binding transcription factor activity"/>
    <property type="evidence" value="ECO:0007669"/>
    <property type="project" value="TreeGrafter"/>
</dbReference>
<dbReference type="PANTHER" id="PTHR30136:SF34">
    <property type="entry name" value="TRANSCRIPTIONAL REGULATOR"/>
    <property type="match status" value="1"/>
</dbReference>
<dbReference type="Gene3D" id="1.10.10.10">
    <property type="entry name" value="Winged helix-like DNA-binding domain superfamily/Winged helix DNA-binding domain"/>
    <property type="match status" value="1"/>
</dbReference>
<dbReference type="InterPro" id="IPR014757">
    <property type="entry name" value="Tscrpt_reg_IclR_C"/>
</dbReference>
<organism evidence="6 7">
    <name type="scientific">Rubellimicrobium rubrum</name>
    <dbReference type="NCBI Taxonomy" id="2585369"/>
    <lineage>
        <taxon>Bacteria</taxon>
        <taxon>Pseudomonadati</taxon>
        <taxon>Pseudomonadota</taxon>
        <taxon>Alphaproteobacteria</taxon>
        <taxon>Rhodobacterales</taxon>
        <taxon>Roseobacteraceae</taxon>
        <taxon>Rubellimicrobium</taxon>
    </lineage>
</organism>
<dbReference type="PROSITE" id="PS51077">
    <property type="entry name" value="HTH_ICLR"/>
    <property type="match status" value="1"/>
</dbReference>